<sequence>MEENAMDCSLFRKEDIMGFIRFKSGFVCCYIKRDIKIDLGVKTYEEYEQMLRIWTSTTTYMGFTSGEESGHRTAFLEFVKGSKVVRSRTSRR</sequence>
<proteinExistence type="predicted"/>
<evidence type="ECO:0000313" key="1">
    <source>
        <dbReference type="EMBL" id="QBK92235.1"/>
    </source>
</evidence>
<protein>
    <submittedName>
        <fullName evidence="1">Uncharacterized protein</fullName>
    </submittedName>
</protein>
<gene>
    <name evidence="1" type="ORF">LCPAC304_05820</name>
</gene>
<accession>A0A481Z9T0</accession>
<dbReference type="EMBL" id="MK500569">
    <property type="protein sequence ID" value="QBK92235.1"/>
    <property type="molecule type" value="Genomic_DNA"/>
</dbReference>
<organism evidence="1">
    <name type="scientific">Pithovirus LCPAC304</name>
    <dbReference type="NCBI Taxonomy" id="2506594"/>
    <lineage>
        <taxon>Viruses</taxon>
        <taxon>Pithoviruses</taxon>
    </lineage>
</organism>
<name>A0A481Z9T0_9VIRU</name>
<reference evidence="1" key="1">
    <citation type="journal article" date="2019" name="MBio">
        <title>Virus Genomes from Deep Sea Sediments Expand the Ocean Megavirome and Support Independent Origins of Viral Gigantism.</title>
        <authorList>
            <person name="Backstrom D."/>
            <person name="Yutin N."/>
            <person name="Jorgensen S.L."/>
            <person name="Dharamshi J."/>
            <person name="Homa F."/>
            <person name="Zaremba-Niedwiedzka K."/>
            <person name="Spang A."/>
            <person name="Wolf Y.I."/>
            <person name="Koonin E.V."/>
            <person name="Ettema T.J."/>
        </authorList>
    </citation>
    <scope>NUCLEOTIDE SEQUENCE</scope>
</reference>